<sequence>MTKKEEKAKQRMCDSQRNAIWGLRGIREMNGLTQKDVAKKMGTHSTQISRLENGKLDLKLSTLRRYALACGGEIIFRAS</sequence>
<dbReference type="SMART" id="SM00530">
    <property type="entry name" value="HTH_XRE"/>
    <property type="match status" value="1"/>
</dbReference>
<organism evidence="2 3">
    <name type="scientific">Varibaculum cambriense</name>
    <dbReference type="NCBI Taxonomy" id="184870"/>
    <lineage>
        <taxon>Bacteria</taxon>
        <taxon>Bacillati</taxon>
        <taxon>Actinomycetota</taxon>
        <taxon>Actinomycetes</taxon>
        <taxon>Actinomycetales</taxon>
        <taxon>Actinomycetaceae</taxon>
        <taxon>Varibaculum</taxon>
    </lineage>
</organism>
<name>A0AB34X068_9ACTO</name>
<evidence type="ECO:0000259" key="1">
    <source>
        <dbReference type="PROSITE" id="PS50943"/>
    </source>
</evidence>
<comment type="caution">
    <text evidence="2">The sequence shown here is derived from an EMBL/GenBank/DDBJ whole genome shotgun (WGS) entry which is preliminary data.</text>
</comment>
<dbReference type="SUPFAM" id="SSF47413">
    <property type="entry name" value="lambda repressor-like DNA-binding domains"/>
    <property type="match status" value="1"/>
</dbReference>
<dbReference type="Proteomes" id="UP000070572">
    <property type="component" value="Unassembled WGS sequence"/>
</dbReference>
<evidence type="ECO:0000313" key="2">
    <source>
        <dbReference type="EMBL" id="KXB81229.1"/>
    </source>
</evidence>
<dbReference type="Gene3D" id="1.10.260.40">
    <property type="entry name" value="lambda repressor-like DNA-binding domains"/>
    <property type="match status" value="1"/>
</dbReference>
<dbReference type="Pfam" id="PF01381">
    <property type="entry name" value="HTH_3"/>
    <property type="match status" value="1"/>
</dbReference>
<dbReference type="GO" id="GO:0003677">
    <property type="term" value="F:DNA binding"/>
    <property type="evidence" value="ECO:0007669"/>
    <property type="project" value="UniProtKB-KW"/>
</dbReference>
<reference evidence="2 3" key="1">
    <citation type="submission" date="2016-01" db="EMBL/GenBank/DDBJ databases">
        <authorList>
            <person name="Mitreva M."/>
            <person name="Pepin K.H."/>
            <person name="Mihindukulasuriya K.A."/>
            <person name="Fulton R."/>
            <person name="Fronick C."/>
            <person name="O'Laughlin M."/>
            <person name="Miner T."/>
            <person name="Herter B."/>
            <person name="Rosa B.A."/>
            <person name="Cordes M."/>
            <person name="Tomlinson C."/>
            <person name="Wollam A."/>
            <person name="Palsikar V.B."/>
            <person name="Mardis E.R."/>
            <person name="Wilson R.K."/>
        </authorList>
    </citation>
    <scope>NUCLEOTIDE SEQUENCE [LARGE SCALE GENOMIC DNA]</scope>
    <source>
        <strain evidence="2 3">DNF00696</strain>
    </source>
</reference>
<keyword evidence="2" id="KW-0238">DNA-binding</keyword>
<accession>A0AB34X068</accession>
<dbReference type="RefSeq" id="WP_060920228.1">
    <property type="nucleotide sequence ID" value="NZ_KQ960682.1"/>
</dbReference>
<proteinExistence type="predicted"/>
<evidence type="ECO:0000313" key="3">
    <source>
        <dbReference type="Proteomes" id="UP000070572"/>
    </source>
</evidence>
<gene>
    <name evidence="2" type="ORF">HMPREF1862_00590</name>
</gene>
<protein>
    <submittedName>
        <fullName evidence="2">DNA-binding helix-turn-helix protein</fullName>
    </submittedName>
</protein>
<dbReference type="InterPro" id="IPR001387">
    <property type="entry name" value="Cro/C1-type_HTH"/>
</dbReference>
<dbReference type="InterPro" id="IPR010982">
    <property type="entry name" value="Lambda_DNA-bd_dom_sf"/>
</dbReference>
<dbReference type="EMBL" id="LSDN01000012">
    <property type="protein sequence ID" value="KXB81229.1"/>
    <property type="molecule type" value="Genomic_DNA"/>
</dbReference>
<dbReference type="AlphaFoldDB" id="A0AB34X068"/>
<feature type="domain" description="HTH cro/C1-type" evidence="1">
    <location>
        <begin position="23"/>
        <end position="77"/>
    </location>
</feature>
<dbReference type="CDD" id="cd00093">
    <property type="entry name" value="HTH_XRE"/>
    <property type="match status" value="1"/>
</dbReference>
<dbReference type="PROSITE" id="PS50943">
    <property type="entry name" value="HTH_CROC1"/>
    <property type="match status" value="1"/>
</dbReference>